<dbReference type="InterPro" id="IPR000504">
    <property type="entry name" value="RRM_dom"/>
</dbReference>
<dbReference type="GO" id="GO:1990904">
    <property type="term" value="C:ribonucleoprotein complex"/>
    <property type="evidence" value="ECO:0007669"/>
    <property type="project" value="UniProtKB-UniRule"/>
</dbReference>
<dbReference type="InterPro" id="IPR012677">
    <property type="entry name" value="Nucleotide-bd_a/b_plait_sf"/>
</dbReference>
<evidence type="ECO:0000259" key="4">
    <source>
        <dbReference type="PROSITE" id="PS50102"/>
    </source>
</evidence>
<dbReference type="SMART" id="SM00360">
    <property type="entry name" value="RRM"/>
    <property type="match status" value="1"/>
</dbReference>
<keyword evidence="1 2" id="KW-0694">RNA-binding</keyword>
<dbReference type="Pfam" id="PF19977">
    <property type="entry name" value="xRRM"/>
    <property type="match status" value="1"/>
</dbReference>
<feature type="compositionally biased region" description="Basic and acidic residues" evidence="3">
    <location>
        <begin position="218"/>
        <end position="229"/>
    </location>
</feature>
<sequence length="359" mass="41254">MVDLQGLANGLTKCFSDFYIQSNDTMKQFILKAEQGCVSFDDIMTIAPISKWNPTVNDIEMAVQEHCENTLLATQTGVQRIKPFIDQQTIEQDDWSILVEGLPKKYDTKDRIQDLFTQHVGPVAFLRFPPDRQGKEFFQGLCFIEFQDKQYVQQAIDMFDCFDLDTLSFQHNPASPIQHPLRVMSKHDWNAMKEAYLKLQEQEADFIKSLWNDHIRATNKRQTEEDKQHATPAKKTKREEILQEEAAAQPAYPEHVVVTVEHIHPKTSKTALKAILEQSGASVAFVKYKKGLVQTNVRMTTPEDTDKLVTYFQTHHLVQETAQDTKGSAKDAASFETLSVRAIQGQEEKIYWESESWHP</sequence>
<comment type="caution">
    <text evidence="6">The sequence shown here is derived from an EMBL/GenBank/DDBJ whole genome shotgun (WGS) entry which is preliminary data.</text>
</comment>
<dbReference type="SUPFAM" id="SSF54928">
    <property type="entry name" value="RNA-binding domain, RBD"/>
    <property type="match status" value="1"/>
</dbReference>
<feature type="region of interest" description="Disordered" evidence="3">
    <location>
        <begin position="218"/>
        <end position="248"/>
    </location>
</feature>
<dbReference type="OrthoDB" id="439993at2759"/>
<protein>
    <submittedName>
        <fullName evidence="6">Uncharacterized protein</fullName>
    </submittedName>
</protein>
<proteinExistence type="predicted"/>
<dbReference type="GO" id="GO:1904868">
    <property type="term" value="P:telomerase catalytic core complex assembly"/>
    <property type="evidence" value="ECO:0007669"/>
    <property type="project" value="InterPro"/>
</dbReference>
<gene>
    <name evidence="6" type="ORF">DM01DRAFT_1298333</name>
</gene>
<dbReference type="EMBL" id="MCGT01000002">
    <property type="protein sequence ID" value="ORX61879.1"/>
    <property type="molecule type" value="Genomic_DNA"/>
</dbReference>
<dbReference type="Gene3D" id="3.30.70.330">
    <property type="match status" value="2"/>
</dbReference>
<name>A0A1X2GV41_9FUNG</name>
<evidence type="ECO:0000256" key="2">
    <source>
        <dbReference type="PROSITE-ProRule" id="PRU00176"/>
    </source>
</evidence>
<feature type="non-terminal residue" evidence="6">
    <location>
        <position position="359"/>
    </location>
</feature>
<dbReference type="AlphaFoldDB" id="A0A1X2GV41"/>
<evidence type="ECO:0000256" key="1">
    <source>
        <dbReference type="ARBA" id="ARBA00022884"/>
    </source>
</evidence>
<evidence type="ECO:0000313" key="6">
    <source>
        <dbReference type="EMBL" id="ORX61879.1"/>
    </source>
</evidence>
<feature type="domain" description="RRM" evidence="4">
    <location>
        <begin position="95"/>
        <end position="188"/>
    </location>
</feature>
<evidence type="ECO:0000313" key="7">
    <source>
        <dbReference type="Proteomes" id="UP000242146"/>
    </source>
</evidence>
<evidence type="ECO:0000256" key="3">
    <source>
        <dbReference type="SAM" id="MobiDB-lite"/>
    </source>
</evidence>
<evidence type="ECO:0000259" key="5">
    <source>
        <dbReference type="PROSITE" id="PS51939"/>
    </source>
</evidence>
<dbReference type="CDD" id="cd00590">
    <property type="entry name" value="RRM_SF"/>
    <property type="match status" value="1"/>
</dbReference>
<dbReference type="STRING" id="101127.A0A1X2GV41"/>
<keyword evidence="7" id="KW-1185">Reference proteome</keyword>
<accession>A0A1X2GV41</accession>
<dbReference type="PROSITE" id="PS50102">
    <property type="entry name" value="RRM"/>
    <property type="match status" value="1"/>
</dbReference>
<dbReference type="InterPro" id="IPR045537">
    <property type="entry name" value="Lar7_xRRM"/>
</dbReference>
<reference evidence="6 7" key="1">
    <citation type="submission" date="2016-07" db="EMBL/GenBank/DDBJ databases">
        <title>Pervasive Adenine N6-methylation of Active Genes in Fungi.</title>
        <authorList>
            <consortium name="DOE Joint Genome Institute"/>
            <person name="Mondo S.J."/>
            <person name="Dannebaum R.O."/>
            <person name="Kuo R.C."/>
            <person name="Labutti K."/>
            <person name="Haridas S."/>
            <person name="Kuo A."/>
            <person name="Salamov A."/>
            <person name="Ahrendt S.R."/>
            <person name="Lipzen A."/>
            <person name="Sullivan W."/>
            <person name="Andreopoulos W.B."/>
            <person name="Clum A."/>
            <person name="Lindquist E."/>
            <person name="Daum C."/>
            <person name="Ramamoorthy G.K."/>
            <person name="Gryganskyi A."/>
            <person name="Culley D."/>
            <person name="Magnuson J.K."/>
            <person name="James T.Y."/>
            <person name="O'Malley M.A."/>
            <person name="Stajich J.E."/>
            <person name="Spatafora J.W."/>
            <person name="Visel A."/>
            <person name="Grigoriev I.V."/>
        </authorList>
    </citation>
    <scope>NUCLEOTIDE SEQUENCE [LARGE SCALE GENOMIC DNA]</scope>
    <source>
        <strain evidence="6 7">NRRL 3301</strain>
    </source>
</reference>
<organism evidence="6 7">
    <name type="scientific">Hesseltinella vesiculosa</name>
    <dbReference type="NCBI Taxonomy" id="101127"/>
    <lineage>
        <taxon>Eukaryota</taxon>
        <taxon>Fungi</taxon>
        <taxon>Fungi incertae sedis</taxon>
        <taxon>Mucoromycota</taxon>
        <taxon>Mucoromycotina</taxon>
        <taxon>Mucoromycetes</taxon>
        <taxon>Mucorales</taxon>
        <taxon>Cunninghamellaceae</taxon>
        <taxon>Hesseltinella</taxon>
    </lineage>
</organism>
<dbReference type="GO" id="GO:0070034">
    <property type="term" value="F:telomerase RNA binding"/>
    <property type="evidence" value="ECO:0007669"/>
    <property type="project" value="InterPro"/>
</dbReference>
<dbReference type="Pfam" id="PF00076">
    <property type="entry name" value="RRM_1"/>
    <property type="match status" value="1"/>
</dbReference>
<dbReference type="Proteomes" id="UP000242146">
    <property type="component" value="Unassembled WGS sequence"/>
</dbReference>
<dbReference type="InterPro" id="IPR035979">
    <property type="entry name" value="RBD_domain_sf"/>
</dbReference>
<feature type="domain" description="XRRM" evidence="5">
    <location>
        <begin position="251"/>
        <end position="359"/>
    </location>
</feature>
<dbReference type="InterPro" id="IPR014886">
    <property type="entry name" value="La_xRRM"/>
</dbReference>
<dbReference type="PROSITE" id="PS51939">
    <property type="entry name" value="XRRM"/>
    <property type="match status" value="1"/>
</dbReference>